<evidence type="ECO:0000256" key="1">
    <source>
        <dbReference type="SAM" id="Coils"/>
    </source>
</evidence>
<comment type="caution">
    <text evidence="2">The sequence shown here is derived from an EMBL/GenBank/DDBJ whole genome shotgun (WGS) entry which is preliminary data.</text>
</comment>
<reference evidence="2 3" key="1">
    <citation type="journal article" date="2021" name="Genome Biol. Evol.">
        <title>The evolution of interdependence in a four-way mealybug symbiosis.</title>
        <authorList>
            <person name="Garber A.I."/>
            <person name="Kupper M."/>
            <person name="Laetsch D.R."/>
            <person name="Weldon S.R."/>
            <person name="Ladinsky M.S."/>
            <person name="Bjorkman P.J."/>
            <person name="McCutcheon J.P."/>
        </authorList>
    </citation>
    <scope>NUCLEOTIDE SEQUENCE [LARGE SCALE GENOMIC DNA]</scope>
    <source>
        <strain evidence="2">SOD</strain>
    </source>
</reference>
<keyword evidence="1" id="KW-0175">Coiled coil</keyword>
<accession>A0ABS5YBB9</accession>
<dbReference type="RefSeq" id="WP_215669427.1">
    <property type="nucleotide sequence ID" value="NZ_JAFJYC010000001.1"/>
</dbReference>
<keyword evidence="3" id="KW-1185">Reference proteome</keyword>
<evidence type="ECO:0008006" key="4">
    <source>
        <dbReference type="Google" id="ProtNLM"/>
    </source>
</evidence>
<organism evidence="2 3">
    <name type="scientific">Candidatus Sodalis endolongispinus</name>
    <dbReference type="NCBI Taxonomy" id="2812662"/>
    <lineage>
        <taxon>Bacteria</taxon>
        <taxon>Pseudomonadati</taxon>
        <taxon>Pseudomonadota</taxon>
        <taxon>Gammaproteobacteria</taxon>
        <taxon>Enterobacterales</taxon>
        <taxon>Bruguierivoracaceae</taxon>
        <taxon>Sodalis</taxon>
    </lineage>
</organism>
<dbReference type="EMBL" id="JAFJYC010000001">
    <property type="protein sequence ID" value="MBT9432259.1"/>
    <property type="molecule type" value="Genomic_DNA"/>
</dbReference>
<name>A0ABS5YBB9_9GAMM</name>
<protein>
    <recommendedName>
        <fullName evidence="4">Type III secretion system apparatus protein</fullName>
    </recommendedName>
</protein>
<sequence length="150" mass="18101">MNVWLRGQQFISLLNRKQQGFKRQTQHITHVLSTLEQQREECQRQSAALGQEVAACQVKGAVSRAILYEQQRRQAVLLSRQEEIAQQLLQLEEEREEQLQQLQHYQLQISALEKRQRKIDRYFYSVRAQHLRRRERQNENDIQEMANYVR</sequence>
<proteinExistence type="predicted"/>
<evidence type="ECO:0000313" key="3">
    <source>
        <dbReference type="Proteomes" id="UP000811282"/>
    </source>
</evidence>
<dbReference type="Pfam" id="PF02090">
    <property type="entry name" value="SPAM"/>
    <property type="match status" value="1"/>
</dbReference>
<dbReference type="Proteomes" id="UP000811282">
    <property type="component" value="Unassembled WGS sequence"/>
</dbReference>
<feature type="coiled-coil region" evidence="1">
    <location>
        <begin position="77"/>
        <end position="115"/>
    </location>
</feature>
<gene>
    <name evidence="2" type="ORF">JZM24_09210</name>
</gene>
<dbReference type="InterPro" id="IPR002954">
    <property type="entry name" value="Salm_SPAgM"/>
</dbReference>
<evidence type="ECO:0000313" key="2">
    <source>
        <dbReference type="EMBL" id="MBT9432259.1"/>
    </source>
</evidence>